<reference evidence="1" key="1">
    <citation type="submission" date="2020-11" db="EMBL/GenBank/DDBJ databases">
        <title>Adaptations for nitrogen fixation in a non-lichenized fungal sporocarp promotes dispersal by wood-feeding termites.</title>
        <authorList>
            <consortium name="DOE Joint Genome Institute"/>
            <person name="Koch R.A."/>
            <person name="Yoon G."/>
            <person name="Arayal U."/>
            <person name="Lail K."/>
            <person name="Amirebrahimi M."/>
            <person name="Labutti K."/>
            <person name="Lipzen A."/>
            <person name="Riley R."/>
            <person name="Barry K."/>
            <person name="Henrissat B."/>
            <person name="Grigoriev I.V."/>
            <person name="Herr J.R."/>
            <person name="Aime M.C."/>
        </authorList>
    </citation>
    <scope>NUCLEOTIDE SEQUENCE</scope>
    <source>
        <strain evidence="1">MCA 3950</strain>
    </source>
</reference>
<evidence type="ECO:0000313" key="1">
    <source>
        <dbReference type="EMBL" id="KAG7447059.1"/>
    </source>
</evidence>
<proteinExistence type="predicted"/>
<protein>
    <recommendedName>
        <fullName evidence="3">F-box domain-containing protein</fullName>
    </recommendedName>
</protein>
<comment type="caution">
    <text evidence="1">The sequence shown here is derived from an EMBL/GenBank/DDBJ whole genome shotgun (WGS) entry which is preliminary data.</text>
</comment>
<sequence length="253" mass="29359">MNKQILCIDVSFMLYIMMERYAFYLDALSLHQTNSLSVDERNAAILKDSEICVDHCLAYIYADISALRQLTEKLRLLEEAKRNHRAILSPISTLPLEILSGIFFYVTSDPTDIFDPNHLTCAISKICQLCRSAIRVTALCPDIWTKLLIGCESQDGVEIHEDGALLMHHYLGQINASWKSRRLMYPSIGELQKTIWPRLTMYAERWRFHWNGWTTPRNGTPRWRERSTTRMQCQDIGQYILVFGKLNIQPLTT</sequence>
<organism evidence="1 2">
    <name type="scientific">Guyanagaster necrorhizus</name>
    <dbReference type="NCBI Taxonomy" id="856835"/>
    <lineage>
        <taxon>Eukaryota</taxon>
        <taxon>Fungi</taxon>
        <taxon>Dikarya</taxon>
        <taxon>Basidiomycota</taxon>
        <taxon>Agaricomycotina</taxon>
        <taxon>Agaricomycetes</taxon>
        <taxon>Agaricomycetidae</taxon>
        <taxon>Agaricales</taxon>
        <taxon>Marasmiineae</taxon>
        <taxon>Physalacriaceae</taxon>
        <taxon>Guyanagaster</taxon>
    </lineage>
</organism>
<dbReference type="AlphaFoldDB" id="A0A9P7VVR7"/>
<name>A0A9P7VVR7_9AGAR</name>
<evidence type="ECO:0000313" key="2">
    <source>
        <dbReference type="Proteomes" id="UP000812287"/>
    </source>
</evidence>
<dbReference type="EMBL" id="MU250533">
    <property type="protein sequence ID" value="KAG7447059.1"/>
    <property type="molecule type" value="Genomic_DNA"/>
</dbReference>
<dbReference type="GeneID" id="66100552"/>
<keyword evidence="2" id="KW-1185">Reference proteome</keyword>
<evidence type="ECO:0008006" key="3">
    <source>
        <dbReference type="Google" id="ProtNLM"/>
    </source>
</evidence>
<accession>A0A9P7VVR7</accession>
<gene>
    <name evidence="1" type="ORF">BT62DRAFT_1020613</name>
</gene>
<dbReference type="Proteomes" id="UP000812287">
    <property type="component" value="Unassembled WGS sequence"/>
</dbReference>
<dbReference type="RefSeq" id="XP_043040559.1">
    <property type="nucleotide sequence ID" value="XM_043178265.1"/>
</dbReference>